<dbReference type="AlphaFoldDB" id="A0A811NUX3"/>
<dbReference type="Proteomes" id="UP000604825">
    <property type="component" value="Unassembled WGS sequence"/>
</dbReference>
<organism evidence="1 2">
    <name type="scientific">Miscanthus lutarioriparius</name>
    <dbReference type="NCBI Taxonomy" id="422564"/>
    <lineage>
        <taxon>Eukaryota</taxon>
        <taxon>Viridiplantae</taxon>
        <taxon>Streptophyta</taxon>
        <taxon>Embryophyta</taxon>
        <taxon>Tracheophyta</taxon>
        <taxon>Spermatophyta</taxon>
        <taxon>Magnoliopsida</taxon>
        <taxon>Liliopsida</taxon>
        <taxon>Poales</taxon>
        <taxon>Poaceae</taxon>
        <taxon>PACMAD clade</taxon>
        <taxon>Panicoideae</taxon>
        <taxon>Andropogonodae</taxon>
        <taxon>Andropogoneae</taxon>
        <taxon>Saccharinae</taxon>
        <taxon>Miscanthus</taxon>
    </lineage>
</organism>
<name>A0A811NUX3_9POAL</name>
<gene>
    <name evidence="1" type="ORF">NCGR_LOCUS21389</name>
</gene>
<keyword evidence="2" id="KW-1185">Reference proteome</keyword>
<protein>
    <submittedName>
        <fullName evidence="1">Uncharacterized protein</fullName>
    </submittedName>
</protein>
<evidence type="ECO:0000313" key="1">
    <source>
        <dbReference type="EMBL" id="CAD6231276.1"/>
    </source>
</evidence>
<proteinExistence type="predicted"/>
<comment type="caution">
    <text evidence="1">The sequence shown here is derived from an EMBL/GenBank/DDBJ whole genome shotgun (WGS) entry which is preliminary data.</text>
</comment>
<dbReference type="EMBL" id="CAJGYO010000005">
    <property type="protein sequence ID" value="CAD6231276.1"/>
    <property type="molecule type" value="Genomic_DNA"/>
</dbReference>
<accession>A0A811NUX3</accession>
<sequence>MPVVWRGFVFLGGVSSGQRCGRAEDGSDIYGSFPDFAGGERTSEEHELVGSGVLCLLLIWSSSPFASPSSSPTNSSGEDLGSWFLPTTYSGGFIPLLGVPPSGMWGLLVALEAPDSLYSSDVMAGCHLFRLGHSVVTNLCSIVGMEVGFKLQVALTADDEDDLEDDYARTML</sequence>
<evidence type="ECO:0000313" key="2">
    <source>
        <dbReference type="Proteomes" id="UP000604825"/>
    </source>
</evidence>
<reference evidence="1" key="1">
    <citation type="submission" date="2020-10" db="EMBL/GenBank/DDBJ databases">
        <authorList>
            <person name="Han B."/>
            <person name="Lu T."/>
            <person name="Zhao Q."/>
            <person name="Huang X."/>
            <person name="Zhao Y."/>
        </authorList>
    </citation>
    <scope>NUCLEOTIDE SEQUENCE</scope>
</reference>